<dbReference type="Gene3D" id="4.10.280.10">
    <property type="entry name" value="Helix-loop-helix DNA-binding domain"/>
    <property type="match status" value="1"/>
</dbReference>
<dbReference type="OrthoDB" id="5976910at2759"/>
<dbReference type="AlphaFoldDB" id="A0A9X0CDK6"/>
<dbReference type="GO" id="GO:0005634">
    <property type="term" value="C:nucleus"/>
    <property type="evidence" value="ECO:0007669"/>
    <property type="project" value="UniProtKB-SubCell"/>
</dbReference>
<evidence type="ECO:0000256" key="5">
    <source>
        <dbReference type="SAM" id="MobiDB-lite"/>
    </source>
</evidence>
<reference evidence="7" key="1">
    <citation type="submission" date="2023-01" db="EMBL/GenBank/DDBJ databases">
        <title>Genome assembly of the deep-sea coral Lophelia pertusa.</title>
        <authorList>
            <person name="Herrera S."/>
            <person name="Cordes E."/>
        </authorList>
    </citation>
    <scope>NUCLEOTIDE SEQUENCE</scope>
    <source>
        <strain evidence="7">USNM1676648</strain>
        <tissue evidence="7">Polyp</tissue>
    </source>
</reference>
<keyword evidence="4" id="KW-0539">Nucleus</keyword>
<dbReference type="PROSITE" id="PS50888">
    <property type="entry name" value="BHLH"/>
    <property type="match status" value="1"/>
</dbReference>
<name>A0A9X0CDK6_9CNID</name>
<gene>
    <name evidence="7" type="primary">ASCL5</name>
    <name evidence="7" type="ORF">OS493_022714</name>
</gene>
<protein>
    <submittedName>
        <fullName evidence="7">Achaete-scute bHLH transcription factor 5</fullName>
    </submittedName>
</protein>
<dbReference type="Pfam" id="PF00010">
    <property type="entry name" value="HLH"/>
    <property type="match status" value="1"/>
</dbReference>
<evidence type="ECO:0000256" key="1">
    <source>
        <dbReference type="ARBA" id="ARBA00004123"/>
    </source>
</evidence>
<feature type="compositionally biased region" description="Low complexity" evidence="5">
    <location>
        <begin position="21"/>
        <end position="72"/>
    </location>
</feature>
<dbReference type="InterPro" id="IPR050283">
    <property type="entry name" value="E-box_TF_Regulators"/>
</dbReference>
<evidence type="ECO:0000313" key="7">
    <source>
        <dbReference type="EMBL" id="KAJ7330193.1"/>
    </source>
</evidence>
<dbReference type="FunFam" id="4.10.280.10:FF:000029">
    <property type="entry name" value="Achaete-scute family bHLH transcription factor 1"/>
    <property type="match status" value="1"/>
</dbReference>
<dbReference type="InterPro" id="IPR036638">
    <property type="entry name" value="HLH_DNA-bd_sf"/>
</dbReference>
<evidence type="ECO:0000256" key="2">
    <source>
        <dbReference type="ARBA" id="ARBA00022902"/>
    </source>
</evidence>
<dbReference type="Proteomes" id="UP001163046">
    <property type="component" value="Unassembled WGS sequence"/>
</dbReference>
<dbReference type="InterPro" id="IPR011598">
    <property type="entry name" value="bHLH_dom"/>
</dbReference>
<dbReference type="SUPFAM" id="SSF47459">
    <property type="entry name" value="HLH, helix-loop-helix DNA-binding domain"/>
    <property type="match status" value="1"/>
</dbReference>
<organism evidence="7 8">
    <name type="scientific">Desmophyllum pertusum</name>
    <dbReference type="NCBI Taxonomy" id="174260"/>
    <lineage>
        <taxon>Eukaryota</taxon>
        <taxon>Metazoa</taxon>
        <taxon>Cnidaria</taxon>
        <taxon>Anthozoa</taxon>
        <taxon>Hexacorallia</taxon>
        <taxon>Scleractinia</taxon>
        <taxon>Caryophylliina</taxon>
        <taxon>Caryophylliidae</taxon>
        <taxon>Desmophyllum</taxon>
    </lineage>
</organism>
<dbReference type="PANTHER" id="PTHR23349">
    <property type="entry name" value="BASIC HELIX-LOOP-HELIX TRANSCRIPTION FACTOR, TWIST"/>
    <property type="match status" value="1"/>
</dbReference>
<evidence type="ECO:0000313" key="8">
    <source>
        <dbReference type="Proteomes" id="UP001163046"/>
    </source>
</evidence>
<dbReference type="PANTHER" id="PTHR23349:SF108">
    <property type="entry name" value="BHLH DOMAIN-CONTAINING PROTEIN"/>
    <property type="match status" value="1"/>
</dbReference>
<feature type="domain" description="BHLH" evidence="6">
    <location>
        <begin position="90"/>
        <end position="142"/>
    </location>
</feature>
<comment type="subcellular location">
    <subcellularLocation>
        <location evidence="1">Nucleus</location>
    </subcellularLocation>
</comment>
<feature type="region of interest" description="Disordered" evidence="5">
    <location>
        <begin position="1"/>
        <end position="90"/>
    </location>
</feature>
<proteinExistence type="predicted"/>
<evidence type="ECO:0000256" key="4">
    <source>
        <dbReference type="ARBA" id="ARBA00023242"/>
    </source>
</evidence>
<dbReference type="CDD" id="cd11418">
    <property type="entry name" value="bHLH_TS_ASCL"/>
    <property type="match status" value="1"/>
</dbReference>
<sequence>MEFAFEDIPFPLPDLDDLDLSELSYGSPSPSPSSSDCSSFDSPATSPLSSPASSHSSAPGSDYSSPSSSPTASRHRTRCRTPHCLKKEHTSILRRNERERNRVKLVSDGFATLRKHIPTTPVNKKLSKVETLRTAIDYIKHLQRVLNESNRHERETRLLRQVGWIQGAYDLQALSRGNVAAAQQLSSYLMSLPEIAPYPSEVPFVNSSVSLPNVYGHVN</sequence>
<dbReference type="GO" id="GO:0046983">
    <property type="term" value="F:protein dimerization activity"/>
    <property type="evidence" value="ECO:0007669"/>
    <property type="project" value="InterPro"/>
</dbReference>
<dbReference type="GO" id="GO:0007399">
    <property type="term" value="P:nervous system development"/>
    <property type="evidence" value="ECO:0007669"/>
    <property type="project" value="UniProtKB-KW"/>
</dbReference>
<keyword evidence="3" id="KW-0238">DNA-binding</keyword>
<dbReference type="GO" id="GO:0000977">
    <property type="term" value="F:RNA polymerase II transcription regulatory region sequence-specific DNA binding"/>
    <property type="evidence" value="ECO:0007669"/>
    <property type="project" value="TreeGrafter"/>
</dbReference>
<dbReference type="SMART" id="SM00353">
    <property type="entry name" value="HLH"/>
    <property type="match status" value="1"/>
</dbReference>
<accession>A0A9X0CDK6</accession>
<evidence type="ECO:0000259" key="6">
    <source>
        <dbReference type="PROSITE" id="PS50888"/>
    </source>
</evidence>
<feature type="compositionally biased region" description="Basic residues" evidence="5">
    <location>
        <begin position="73"/>
        <end position="84"/>
    </location>
</feature>
<evidence type="ECO:0000256" key="3">
    <source>
        <dbReference type="ARBA" id="ARBA00023125"/>
    </source>
</evidence>
<comment type="caution">
    <text evidence="7">The sequence shown here is derived from an EMBL/GenBank/DDBJ whole genome shotgun (WGS) entry which is preliminary data.</text>
</comment>
<dbReference type="GO" id="GO:0000981">
    <property type="term" value="F:DNA-binding transcription factor activity, RNA polymerase II-specific"/>
    <property type="evidence" value="ECO:0007669"/>
    <property type="project" value="TreeGrafter"/>
</dbReference>
<keyword evidence="8" id="KW-1185">Reference proteome</keyword>
<keyword evidence="2" id="KW-0524">Neurogenesis</keyword>
<dbReference type="EMBL" id="MU827793">
    <property type="protein sequence ID" value="KAJ7330193.1"/>
    <property type="molecule type" value="Genomic_DNA"/>
</dbReference>